<organism evidence="6 7">
    <name type="scientific">Candidatus Thermofonsia Clade 3 bacterium</name>
    <dbReference type="NCBI Taxonomy" id="2364212"/>
    <lineage>
        <taxon>Bacteria</taxon>
        <taxon>Bacillati</taxon>
        <taxon>Chloroflexota</taxon>
        <taxon>Candidatus Thermofontia</taxon>
        <taxon>Candidatus Thermofonsia Clade 3</taxon>
    </lineage>
</organism>
<dbReference type="GO" id="GO:0004671">
    <property type="term" value="F:protein C-terminal S-isoprenylcysteine carboxyl O-methyltransferase activity"/>
    <property type="evidence" value="ECO:0007669"/>
    <property type="project" value="InterPro"/>
</dbReference>
<feature type="transmembrane region" description="Helical" evidence="5">
    <location>
        <begin position="143"/>
        <end position="172"/>
    </location>
</feature>
<dbReference type="Proteomes" id="UP000230790">
    <property type="component" value="Unassembled WGS sequence"/>
</dbReference>
<name>A0A2M8QGB2_9CHLR</name>
<evidence type="ECO:0000256" key="5">
    <source>
        <dbReference type="SAM" id="Phobius"/>
    </source>
</evidence>
<comment type="subcellular location">
    <subcellularLocation>
        <location evidence="1">Membrane</location>
        <topology evidence="1">Multi-pass membrane protein</topology>
    </subcellularLocation>
</comment>
<dbReference type="GO" id="GO:0016020">
    <property type="term" value="C:membrane"/>
    <property type="evidence" value="ECO:0007669"/>
    <property type="project" value="UniProtKB-SubCell"/>
</dbReference>
<keyword evidence="4 5" id="KW-0472">Membrane</keyword>
<dbReference type="EMBL" id="PGTN01000005">
    <property type="protein sequence ID" value="PJF48829.1"/>
    <property type="molecule type" value="Genomic_DNA"/>
</dbReference>
<feature type="transmembrane region" description="Helical" evidence="5">
    <location>
        <begin position="88"/>
        <end position="106"/>
    </location>
</feature>
<protein>
    <recommendedName>
        <fullName evidence="8">Isoprenylcysteine carboxylmethyltransferase family protein</fullName>
    </recommendedName>
</protein>
<evidence type="ECO:0000256" key="2">
    <source>
        <dbReference type="ARBA" id="ARBA00022692"/>
    </source>
</evidence>
<gene>
    <name evidence="6" type="ORF">CUN48_01355</name>
</gene>
<comment type="caution">
    <text evidence="6">The sequence shown here is derived from an EMBL/GenBank/DDBJ whole genome shotgun (WGS) entry which is preliminary data.</text>
</comment>
<evidence type="ECO:0000256" key="1">
    <source>
        <dbReference type="ARBA" id="ARBA00004141"/>
    </source>
</evidence>
<dbReference type="InterPro" id="IPR007269">
    <property type="entry name" value="ICMT_MeTrfase"/>
</dbReference>
<evidence type="ECO:0000313" key="6">
    <source>
        <dbReference type="EMBL" id="PJF48829.1"/>
    </source>
</evidence>
<feature type="transmembrane region" description="Helical" evidence="5">
    <location>
        <begin position="6"/>
        <end position="33"/>
    </location>
</feature>
<feature type="transmembrane region" description="Helical" evidence="5">
    <location>
        <begin position="54"/>
        <end position="76"/>
    </location>
</feature>
<evidence type="ECO:0008006" key="8">
    <source>
        <dbReference type="Google" id="ProtNLM"/>
    </source>
</evidence>
<dbReference type="Gene3D" id="1.20.120.1630">
    <property type="match status" value="1"/>
</dbReference>
<dbReference type="Pfam" id="PF04140">
    <property type="entry name" value="ICMT"/>
    <property type="match status" value="1"/>
</dbReference>
<keyword evidence="3 5" id="KW-1133">Transmembrane helix</keyword>
<dbReference type="InterPro" id="IPR052527">
    <property type="entry name" value="Metal_cation-efflux_comp"/>
</dbReference>
<dbReference type="AlphaFoldDB" id="A0A2M8QGB2"/>
<keyword evidence="2 5" id="KW-0812">Transmembrane</keyword>
<evidence type="ECO:0000256" key="3">
    <source>
        <dbReference type="ARBA" id="ARBA00022989"/>
    </source>
</evidence>
<dbReference type="PANTHER" id="PTHR43847">
    <property type="entry name" value="BLL3993 PROTEIN"/>
    <property type="match status" value="1"/>
</dbReference>
<reference evidence="6 7" key="1">
    <citation type="submission" date="2017-11" db="EMBL/GenBank/DDBJ databases">
        <title>Evolution of Phototrophy in the Chloroflexi Phylum Driven by Horizontal Gene Transfer.</title>
        <authorList>
            <person name="Ward L.M."/>
            <person name="Hemp J."/>
            <person name="Shih P.M."/>
            <person name="Mcglynn S.E."/>
            <person name="Fischer W."/>
        </authorList>
    </citation>
    <scope>NUCLEOTIDE SEQUENCE [LARGE SCALE GENOMIC DNA]</scope>
    <source>
        <strain evidence="6">JP3_7</strain>
    </source>
</reference>
<proteinExistence type="predicted"/>
<accession>A0A2M8QGB2</accession>
<evidence type="ECO:0000256" key="4">
    <source>
        <dbReference type="ARBA" id="ARBA00023136"/>
    </source>
</evidence>
<sequence>MADDPLYAYFIGPDGVFPSVGLAALFALMQFGFMATESRRKRTAGAATARAQGLFPPLGLALLIGLTARLTCGFLKIGVVRGEMRDGIVWAGVLMVALGWGTRLWAQRALGGYFVGEVAVQPGHVVVRDGPYRWVRHPAYTGGFLSSVGFALMLSTWLGALISAVMLIWAYAVRVPREEALLARALGEAYRDYMARTKRFVPFVF</sequence>
<evidence type="ECO:0000313" key="7">
    <source>
        <dbReference type="Proteomes" id="UP000230790"/>
    </source>
</evidence>
<dbReference type="PANTHER" id="PTHR43847:SF1">
    <property type="entry name" value="BLL3993 PROTEIN"/>
    <property type="match status" value="1"/>
</dbReference>